<dbReference type="AlphaFoldDB" id="A0AA38R3G5"/>
<comment type="caution">
    <text evidence="7">Lacks conserved residue(s) required for the propagation of feature annotation.</text>
</comment>
<dbReference type="PANTHER" id="PTHR11660">
    <property type="entry name" value="SOLUTE CARRIER FAMILY 40 MEMBER"/>
    <property type="match status" value="1"/>
</dbReference>
<comment type="function">
    <text evidence="7">May be involved in iron transport and iron homeostasis.</text>
</comment>
<comment type="similarity">
    <text evidence="2 7">Belongs to the ferroportin (FP) (TC 2.A.100) family. SLC40A subfamily.</text>
</comment>
<evidence type="ECO:0000313" key="10">
    <source>
        <dbReference type="Proteomes" id="UP001174694"/>
    </source>
</evidence>
<feature type="transmembrane region" description="Helical" evidence="7">
    <location>
        <begin position="469"/>
        <end position="492"/>
    </location>
</feature>
<accession>A0AA38R3G5</accession>
<dbReference type="Proteomes" id="UP001174694">
    <property type="component" value="Unassembled WGS sequence"/>
</dbReference>
<reference evidence="9" key="1">
    <citation type="submission" date="2022-07" db="EMBL/GenBank/DDBJ databases">
        <title>Fungi with potential for degradation of polypropylene.</title>
        <authorList>
            <person name="Gostincar C."/>
        </authorList>
    </citation>
    <scope>NUCLEOTIDE SEQUENCE</scope>
    <source>
        <strain evidence="9">EXF-13308</strain>
    </source>
</reference>
<evidence type="ECO:0000256" key="7">
    <source>
        <dbReference type="RuleBase" id="RU365065"/>
    </source>
</evidence>
<feature type="transmembrane region" description="Helical" evidence="7">
    <location>
        <begin position="139"/>
        <end position="158"/>
    </location>
</feature>
<sequence>MDVREATPLLEQRYQDGSRHQIGRRLLWQLYVSHFLSTWNMRSYEFAVILLFASAYPQTLLPTSVRGVLTNAAALFLSPAVGNWVDRNACRFRTIKTTIVVQRVCIVAACWLWVGVFFLPAQDIRGLDSLPVPPRHPLLSKEILIALIILCSVVERVCAVGNQFVMERDWVPTIASESSEPRLHQLNAVMRRIDLISKILAPVCVSVIAVRTSPTVLAAATAGMNVATVAIELASAKAAWRKCAVLGRERDSKPEATLPGLGDQLEAGESGPDPEKSSLALYFSNDVCLASLSAALQSFSVLSLSGPMTTYLLSRHLSLSLITTARTLTSVLEISSTIVFPLAATFLSRFAPSRLVPDPVATLGLLGVSAQLLLLLPCAAALALLPLSAPPDGTGAGGPPLRTALLLFGSLGLSRVGHWTHNMAAQQAVQTRVPAAHRAGFSGVETAFVSAAEIGRWAAAAVWSRPEQFAGIGAAGLVSVGVCWVLFAVWVVRLRGKVLLGVL</sequence>
<organism evidence="9 10">
    <name type="scientific">Pleurostoma richardsiae</name>
    <dbReference type="NCBI Taxonomy" id="41990"/>
    <lineage>
        <taxon>Eukaryota</taxon>
        <taxon>Fungi</taxon>
        <taxon>Dikarya</taxon>
        <taxon>Ascomycota</taxon>
        <taxon>Pezizomycotina</taxon>
        <taxon>Sordariomycetes</taxon>
        <taxon>Sordariomycetidae</taxon>
        <taxon>Calosphaeriales</taxon>
        <taxon>Pleurostomataceae</taxon>
        <taxon>Pleurostoma</taxon>
    </lineage>
</organism>
<evidence type="ECO:0000256" key="3">
    <source>
        <dbReference type="ARBA" id="ARBA00022448"/>
    </source>
</evidence>
<protein>
    <recommendedName>
        <fullName evidence="7">Solute carrier family 40 member</fullName>
    </recommendedName>
</protein>
<feature type="region of interest" description="Disordered" evidence="8">
    <location>
        <begin position="251"/>
        <end position="273"/>
    </location>
</feature>
<evidence type="ECO:0000313" key="9">
    <source>
        <dbReference type="EMBL" id="KAJ9134450.1"/>
    </source>
</evidence>
<gene>
    <name evidence="9" type="ORF">NKR23_g10099</name>
</gene>
<dbReference type="PANTHER" id="PTHR11660:SF57">
    <property type="entry name" value="SOLUTE CARRIER FAMILY 40 MEMBER"/>
    <property type="match status" value="1"/>
</dbReference>
<evidence type="ECO:0000256" key="4">
    <source>
        <dbReference type="ARBA" id="ARBA00022692"/>
    </source>
</evidence>
<feature type="transmembrane region" description="Helical" evidence="7">
    <location>
        <begin position="360"/>
        <end position="385"/>
    </location>
</feature>
<dbReference type="GO" id="GO:0016020">
    <property type="term" value="C:membrane"/>
    <property type="evidence" value="ECO:0007669"/>
    <property type="project" value="UniProtKB-SubCell"/>
</dbReference>
<dbReference type="InterPro" id="IPR036259">
    <property type="entry name" value="MFS_trans_sf"/>
</dbReference>
<keyword evidence="7" id="KW-0406">Ion transport</keyword>
<dbReference type="SUPFAM" id="SSF103473">
    <property type="entry name" value="MFS general substrate transporter"/>
    <property type="match status" value="1"/>
</dbReference>
<comment type="caution">
    <text evidence="9">The sequence shown here is derived from an EMBL/GenBank/DDBJ whole genome shotgun (WGS) entry which is preliminary data.</text>
</comment>
<keyword evidence="3 7" id="KW-0813">Transport</keyword>
<keyword evidence="4 7" id="KW-0812">Transmembrane</keyword>
<proteinExistence type="inferred from homology"/>
<keyword evidence="5 7" id="KW-1133">Transmembrane helix</keyword>
<keyword evidence="6 7" id="KW-0472">Membrane</keyword>
<evidence type="ECO:0000256" key="1">
    <source>
        <dbReference type="ARBA" id="ARBA00004141"/>
    </source>
</evidence>
<comment type="subcellular location">
    <subcellularLocation>
        <location evidence="1 7">Membrane</location>
        <topology evidence="1 7">Multi-pass membrane protein</topology>
    </subcellularLocation>
</comment>
<evidence type="ECO:0000256" key="6">
    <source>
        <dbReference type="ARBA" id="ARBA00023136"/>
    </source>
</evidence>
<dbReference type="EMBL" id="JANBVO010000043">
    <property type="protein sequence ID" value="KAJ9134450.1"/>
    <property type="molecule type" value="Genomic_DNA"/>
</dbReference>
<feature type="transmembrane region" description="Helical" evidence="7">
    <location>
        <begin position="97"/>
        <end position="119"/>
    </location>
</feature>
<evidence type="ECO:0000256" key="8">
    <source>
        <dbReference type="SAM" id="MobiDB-lite"/>
    </source>
</evidence>
<keyword evidence="10" id="KW-1185">Reference proteome</keyword>
<dbReference type="Pfam" id="PF06963">
    <property type="entry name" value="FPN1"/>
    <property type="match status" value="1"/>
</dbReference>
<evidence type="ECO:0000256" key="5">
    <source>
        <dbReference type="ARBA" id="ARBA00022989"/>
    </source>
</evidence>
<evidence type="ECO:0000256" key="2">
    <source>
        <dbReference type="ARBA" id="ARBA00006279"/>
    </source>
</evidence>
<name>A0AA38R3G5_9PEZI</name>
<dbReference type="InterPro" id="IPR009716">
    <property type="entry name" value="Ferroportin-1"/>
</dbReference>
<dbReference type="GO" id="GO:0005381">
    <property type="term" value="F:iron ion transmembrane transporter activity"/>
    <property type="evidence" value="ECO:0007669"/>
    <property type="project" value="UniProtKB-UniRule"/>
</dbReference>